<reference evidence="4" key="1">
    <citation type="submission" date="2016-04" db="EMBL/GenBank/DDBJ databases">
        <authorList>
            <person name="Nguyen H.D."/>
            <person name="Kesanakurti P."/>
            <person name="Cullis J."/>
            <person name="Levesque C.A."/>
            <person name="Hambleton S."/>
        </authorList>
    </citation>
    <scope>NUCLEOTIDE SEQUENCE</scope>
    <source>
        <strain evidence="4">DAOMC 238032</strain>
    </source>
</reference>
<feature type="coiled-coil region" evidence="1">
    <location>
        <begin position="94"/>
        <end position="153"/>
    </location>
</feature>
<sequence length="166" mass="18105">MVQPRSLLLPFLLLVTLGKCAPLPSPVGAPSLSPALPRTSIFEARMLPADVSPSVMKQLQLKGFLQQLEAQKALQMAGPGFEAEKKKILDSLEATRLNENLKNLDATLTEHANEWMNLHGEELLRDAGHQQRLEELTGAIRATRAEMRAAYAKLQSLRGAGSSSNP</sequence>
<organism evidence="4 5">
    <name type="scientific">Tilletia caries</name>
    <name type="common">wheat bunt fungus</name>
    <dbReference type="NCBI Taxonomy" id="13290"/>
    <lineage>
        <taxon>Eukaryota</taxon>
        <taxon>Fungi</taxon>
        <taxon>Dikarya</taxon>
        <taxon>Basidiomycota</taxon>
        <taxon>Ustilaginomycotina</taxon>
        <taxon>Exobasidiomycetes</taxon>
        <taxon>Tilletiales</taxon>
        <taxon>Tilletiaceae</taxon>
        <taxon>Tilletia</taxon>
    </lineage>
</organism>
<dbReference type="Proteomes" id="UP000836402">
    <property type="component" value="Unassembled WGS sequence"/>
</dbReference>
<dbReference type="EMBL" id="LWDD02003355">
    <property type="protein sequence ID" value="KAE8237351.1"/>
    <property type="molecule type" value="Genomic_DNA"/>
</dbReference>
<evidence type="ECO:0000256" key="1">
    <source>
        <dbReference type="SAM" id="Coils"/>
    </source>
</evidence>
<feature type="chain" id="PRO_5044550206" evidence="2">
    <location>
        <begin position="23"/>
        <end position="166"/>
    </location>
</feature>
<dbReference type="Proteomes" id="UP000077671">
    <property type="component" value="Unassembled WGS sequence"/>
</dbReference>
<reference evidence="3" key="3">
    <citation type="submission" date="2020-10" db="EMBL/GenBank/DDBJ databases">
        <authorList>
            <person name="Sedaghatjoo S."/>
        </authorList>
    </citation>
    <scope>NUCLEOTIDE SEQUENCE</scope>
    <source>
        <strain evidence="3">AZH3</strain>
    </source>
</reference>
<comment type="caution">
    <text evidence="4">The sequence shown here is derived from an EMBL/GenBank/DDBJ whole genome shotgun (WGS) entry which is preliminary data.</text>
</comment>
<reference evidence="4" key="2">
    <citation type="journal article" date="2019" name="IMA Fungus">
        <title>Genome sequencing and comparison of five Tilletia species to identify candidate genes for the detection of regulated species infecting wheat.</title>
        <authorList>
            <person name="Nguyen H.D.T."/>
            <person name="Sultana T."/>
            <person name="Kesanakurti P."/>
            <person name="Hambleton S."/>
        </authorList>
    </citation>
    <scope>NUCLEOTIDE SEQUENCE</scope>
    <source>
        <strain evidence="4">DAOMC 238032</strain>
    </source>
</reference>
<evidence type="ECO:0000313" key="6">
    <source>
        <dbReference type="Proteomes" id="UP000836402"/>
    </source>
</evidence>
<dbReference type="AlphaFoldDB" id="A0A177USI8"/>
<dbReference type="EMBL" id="CAJHJG010002987">
    <property type="protein sequence ID" value="CAD6925425.1"/>
    <property type="molecule type" value="Genomic_DNA"/>
</dbReference>
<gene>
    <name evidence="4" type="ORF">A4X03_0g9145</name>
    <name evidence="3" type="ORF">JKIAZH3_G8186</name>
</gene>
<evidence type="ECO:0000313" key="5">
    <source>
        <dbReference type="Proteomes" id="UP000077671"/>
    </source>
</evidence>
<name>A0A177USI8_9BASI</name>
<keyword evidence="6" id="KW-1185">Reference proteome</keyword>
<evidence type="ECO:0000313" key="4">
    <source>
        <dbReference type="EMBL" id="KAE8237351.1"/>
    </source>
</evidence>
<accession>A0A177USI8</accession>
<evidence type="ECO:0000313" key="3">
    <source>
        <dbReference type="EMBL" id="CAD6925425.1"/>
    </source>
</evidence>
<feature type="signal peptide" evidence="2">
    <location>
        <begin position="1"/>
        <end position="22"/>
    </location>
</feature>
<keyword evidence="2" id="KW-0732">Signal</keyword>
<evidence type="ECO:0000256" key="2">
    <source>
        <dbReference type="SAM" id="SignalP"/>
    </source>
</evidence>
<keyword evidence="1" id="KW-0175">Coiled coil</keyword>
<proteinExistence type="predicted"/>
<protein>
    <submittedName>
        <fullName evidence="4">Uncharacterized protein</fullName>
    </submittedName>
</protein>